<feature type="domain" description="Myelin gene regulatory factor C-terminal" evidence="1">
    <location>
        <begin position="6"/>
        <end position="141"/>
    </location>
</feature>
<proteinExistence type="predicted"/>
<name>A0A8S3YRT4_9EUPU</name>
<dbReference type="AlphaFoldDB" id="A0A8S3YRT4"/>
<dbReference type="InterPro" id="IPR025719">
    <property type="entry name" value="MYRF_C2"/>
</dbReference>
<feature type="non-terminal residue" evidence="2">
    <location>
        <position position="142"/>
    </location>
</feature>
<sequence>SSLKPTVQILELNYTITDEFCYMCMGSNFTYFLPYNSSFGFGEVTLKFSTLTLSYIGLCSSSFMWRCPMSDQYDTEIGGLPQQNTNGMWTVKIGNHYRVILNFRVIYSLTGKPVKQNQTCSIQSGQDYIILNYTLMFQRQCD</sequence>
<comment type="caution">
    <text evidence="2">The sequence shown here is derived from an EMBL/GenBank/DDBJ whole genome shotgun (WGS) entry which is preliminary data.</text>
</comment>
<protein>
    <recommendedName>
        <fullName evidence="1">Myelin gene regulatory factor C-terminal domain-containing protein</fullName>
    </recommendedName>
</protein>
<dbReference type="EMBL" id="CAJHNH020000737">
    <property type="protein sequence ID" value="CAG5119573.1"/>
    <property type="molecule type" value="Genomic_DNA"/>
</dbReference>
<organism evidence="2 3">
    <name type="scientific">Candidula unifasciata</name>
    <dbReference type="NCBI Taxonomy" id="100452"/>
    <lineage>
        <taxon>Eukaryota</taxon>
        <taxon>Metazoa</taxon>
        <taxon>Spiralia</taxon>
        <taxon>Lophotrochozoa</taxon>
        <taxon>Mollusca</taxon>
        <taxon>Gastropoda</taxon>
        <taxon>Heterobranchia</taxon>
        <taxon>Euthyneura</taxon>
        <taxon>Panpulmonata</taxon>
        <taxon>Eupulmonata</taxon>
        <taxon>Stylommatophora</taxon>
        <taxon>Helicina</taxon>
        <taxon>Helicoidea</taxon>
        <taxon>Geomitridae</taxon>
        <taxon>Candidula</taxon>
    </lineage>
</organism>
<dbReference type="Pfam" id="PF13888">
    <property type="entry name" value="MRF_C2"/>
    <property type="match status" value="1"/>
</dbReference>
<gene>
    <name evidence="2" type="ORF">CUNI_LOCUS5131</name>
</gene>
<keyword evidence="3" id="KW-1185">Reference proteome</keyword>
<evidence type="ECO:0000259" key="1">
    <source>
        <dbReference type="Pfam" id="PF13888"/>
    </source>
</evidence>
<reference evidence="2" key="1">
    <citation type="submission" date="2021-04" db="EMBL/GenBank/DDBJ databases">
        <authorList>
            <consortium name="Molecular Ecology Group"/>
        </authorList>
    </citation>
    <scope>NUCLEOTIDE SEQUENCE</scope>
</reference>
<accession>A0A8S3YRT4</accession>
<dbReference type="Proteomes" id="UP000678393">
    <property type="component" value="Unassembled WGS sequence"/>
</dbReference>
<evidence type="ECO:0000313" key="3">
    <source>
        <dbReference type="Proteomes" id="UP000678393"/>
    </source>
</evidence>
<dbReference type="OrthoDB" id="10541205at2759"/>
<evidence type="ECO:0000313" key="2">
    <source>
        <dbReference type="EMBL" id="CAG5119573.1"/>
    </source>
</evidence>